<sequence length="103" mass="10986">MTDEPLDAEGGATSPAVDWAGLLLERIVQEEVADLDRPHLVMSRHVATGITSYRGPYRDALAAVVAAQEEQIASQRHGQEEGMVFSVAPLFAAHLDQSSESGG</sequence>
<dbReference type="AlphaFoldDB" id="A0A1G6TLZ8"/>
<keyword evidence="2" id="KW-1185">Reference proteome</keyword>
<dbReference type="EMBL" id="FMZM01000007">
    <property type="protein sequence ID" value="SDD29437.1"/>
    <property type="molecule type" value="Genomic_DNA"/>
</dbReference>
<proteinExistence type="predicted"/>
<gene>
    <name evidence="1" type="ORF">SAMN05421872_107106</name>
</gene>
<accession>A0A1G6TLZ8</accession>
<dbReference type="RefSeq" id="WP_090856948.1">
    <property type="nucleotide sequence ID" value="NZ_FMZM01000007.1"/>
</dbReference>
<dbReference type="STRING" id="1045774.SAMN05421872_107106"/>
<evidence type="ECO:0000313" key="1">
    <source>
        <dbReference type="EMBL" id="SDD29437.1"/>
    </source>
</evidence>
<evidence type="ECO:0000313" key="2">
    <source>
        <dbReference type="Proteomes" id="UP000199034"/>
    </source>
</evidence>
<dbReference type="Proteomes" id="UP000199034">
    <property type="component" value="Unassembled WGS sequence"/>
</dbReference>
<reference evidence="2" key="1">
    <citation type="submission" date="2016-10" db="EMBL/GenBank/DDBJ databases">
        <authorList>
            <person name="Varghese N."/>
            <person name="Submissions S."/>
        </authorList>
    </citation>
    <scope>NUCLEOTIDE SEQUENCE [LARGE SCALE GENOMIC DNA]</scope>
    <source>
        <strain evidence="2">CGMCC 4.6858</strain>
    </source>
</reference>
<protein>
    <submittedName>
        <fullName evidence="1">Uncharacterized protein</fullName>
    </submittedName>
</protein>
<organism evidence="1 2">
    <name type="scientific">Nocardioides lianchengensis</name>
    <dbReference type="NCBI Taxonomy" id="1045774"/>
    <lineage>
        <taxon>Bacteria</taxon>
        <taxon>Bacillati</taxon>
        <taxon>Actinomycetota</taxon>
        <taxon>Actinomycetes</taxon>
        <taxon>Propionibacteriales</taxon>
        <taxon>Nocardioidaceae</taxon>
        <taxon>Nocardioides</taxon>
    </lineage>
</organism>
<name>A0A1G6TLZ8_9ACTN</name>